<dbReference type="SUPFAM" id="SSF51197">
    <property type="entry name" value="Clavaminate synthase-like"/>
    <property type="match status" value="1"/>
</dbReference>
<dbReference type="Pfam" id="PF05721">
    <property type="entry name" value="PhyH"/>
    <property type="match status" value="1"/>
</dbReference>
<dbReference type="PANTHER" id="PTHR20883:SF48">
    <property type="entry name" value="ECTOINE DIOXYGENASE"/>
    <property type="match status" value="1"/>
</dbReference>
<gene>
    <name evidence="2" type="ORF">LV83_01616</name>
</gene>
<evidence type="ECO:0000313" key="3">
    <source>
        <dbReference type="Proteomes" id="UP000249610"/>
    </source>
</evidence>
<dbReference type="RefSeq" id="WP_111611023.1">
    <property type="nucleotide sequence ID" value="NZ_QLLK01000004.1"/>
</dbReference>
<dbReference type="GO" id="GO:0016706">
    <property type="term" value="F:2-oxoglutarate-dependent dioxygenase activity"/>
    <property type="evidence" value="ECO:0007669"/>
    <property type="project" value="UniProtKB-ARBA"/>
</dbReference>
<dbReference type="OrthoDB" id="9791262at2"/>
<protein>
    <submittedName>
        <fullName evidence="2">Ectoine hydroxylase</fullName>
    </submittedName>
</protein>
<dbReference type="EMBL" id="QLLK01000004">
    <property type="protein sequence ID" value="RAI91431.1"/>
    <property type="molecule type" value="Genomic_DNA"/>
</dbReference>
<reference evidence="2 3" key="1">
    <citation type="submission" date="2018-06" db="EMBL/GenBank/DDBJ databases">
        <title>Genomic Encyclopedia of Archaeal and Bacterial Type Strains, Phase II (KMG-II): from individual species to whole genera.</title>
        <authorList>
            <person name="Goeker M."/>
        </authorList>
    </citation>
    <scope>NUCLEOTIDE SEQUENCE [LARGE SCALE GENOMIC DNA]</scope>
    <source>
        <strain evidence="2 3">DSM 23446</strain>
    </source>
</reference>
<evidence type="ECO:0000313" key="2">
    <source>
        <dbReference type="EMBL" id="RAI91431.1"/>
    </source>
</evidence>
<sequence>MLSQDQINQFEKQGFLHLASWLEGEKLEQVIQAIEKIEQMDGPEFFREKTSKKIRTVFAPEKFDSSILDLIKNSPLPYEIKQLLKSDFYLFQSKLNTKACLESGVWSWHQDFKFWREDGMLEPKALTVAIMLTDVDVANGPILAIPSSQQEGEVNSYLNNPDGVHDENLKYMISQSTLASMVDKYSPIIPFTGKAGDVHIFHCNLLHSSYQNMGVVDRKLLMFTFNPIENIQEVSDPRPEYMVKRDTSAINPN</sequence>
<comment type="caution">
    <text evidence="2">The sequence shown here is derived from an EMBL/GenBank/DDBJ whole genome shotgun (WGS) entry which is preliminary data.</text>
</comment>
<organism evidence="2 3">
    <name type="scientific">Algoriphagus yeomjeoni</name>
    <dbReference type="NCBI Taxonomy" id="291403"/>
    <lineage>
        <taxon>Bacteria</taxon>
        <taxon>Pseudomonadati</taxon>
        <taxon>Bacteroidota</taxon>
        <taxon>Cytophagia</taxon>
        <taxon>Cytophagales</taxon>
        <taxon>Cyclobacteriaceae</taxon>
        <taxon>Algoriphagus</taxon>
    </lineage>
</organism>
<comment type="cofactor">
    <cofactor evidence="1">
        <name>Fe(2+)</name>
        <dbReference type="ChEBI" id="CHEBI:29033"/>
    </cofactor>
</comment>
<dbReference type="GO" id="GO:0005506">
    <property type="term" value="F:iron ion binding"/>
    <property type="evidence" value="ECO:0007669"/>
    <property type="project" value="UniProtKB-ARBA"/>
</dbReference>
<name>A0A327PJ84_9BACT</name>
<dbReference type="InterPro" id="IPR008775">
    <property type="entry name" value="Phytyl_CoA_dOase-like"/>
</dbReference>
<dbReference type="Proteomes" id="UP000249610">
    <property type="component" value="Unassembled WGS sequence"/>
</dbReference>
<keyword evidence="3" id="KW-1185">Reference proteome</keyword>
<dbReference type="AlphaFoldDB" id="A0A327PJ84"/>
<dbReference type="PANTHER" id="PTHR20883">
    <property type="entry name" value="PHYTANOYL-COA DIOXYGENASE DOMAIN CONTAINING 1"/>
    <property type="match status" value="1"/>
</dbReference>
<dbReference type="Gene3D" id="2.60.120.620">
    <property type="entry name" value="q2cbj1_9rhob like domain"/>
    <property type="match status" value="1"/>
</dbReference>
<proteinExistence type="predicted"/>
<accession>A0A327PJ84</accession>
<evidence type="ECO:0000256" key="1">
    <source>
        <dbReference type="ARBA" id="ARBA00001954"/>
    </source>
</evidence>